<feature type="region of interest" description="Disordered" evidence="13">
    <location>
        <begin position="135"/>
        <end position="155"/>
    </location>
</feature>
<keyword evidence="10 12" id="KW-0539">Nucleus</keyword>
<dbReference type="FunFam" id="3.40.50.300:FF:000296">
    <property type="entry name" value="ATP-dependent DNA helicase RecQ"/>
    <property type="match status" value="1"/>
</dbReference>
<comment type="caution">
    <text evidence="17">The sequence shown here is derived from an EMBL/GenBank/DDBJ whole genome shotgun (WGS) entry which is preliminary data.</text>
</comment>
<dbReference type="EMBL" id="JABXXO010000004">
    <property type="protein sequence ID" value="KAF7778922.1"/>
    <property type="molecule type" value="Genomic_DNA"/>
</dbReference>
<evidence type="ECO:0000256" key="1">
    <source>
        <dbReference type="ARBA" id="ARBA00001947"/>
    </source>
</evidence>
<dbReference type="SMART" id="SM00490">
    <property type="entry name" value="HELICc"/>
    <property type="match status" value="1"/>
</dbReference>
<feature type="domain" description="Helicase C-terminal" evidence="16">
    <location>
        <begin position="495"/>
        <end position="658"/>
    </location>
</feature>
<dbReference type="SUPFAM" id="SSF46785">
    <property type="entry name" value="Winged helix' DNA-binding domain"/>
    <property type="match status" value="1"/>
</dbReference>
<dbReference type="SMART" id="SM00487">
    <property type="entry name" value="DEXDc"/>
    <property type="match status" value="1"/>
</dbReference>
<dbReference type="Gene3D" id="1.10.10.10">
    <property type="entry name" value="Winged helix-like DNA-binding domain superfamily/Winged helix DNA-binding domain"/>
    <property type="match status" value="1"/>
</dbReference>
<keyword evidence="5 12" id="KW-0378">Hydrolase</keyword>
<dbReference type="InterPro" id="IPR014001">
    <property type="entry name" value="Helicase_ATP-bd"/>
</dbReference>
<evidence type="ECO:0000256" key="10">
    <source>
        <dbReference type="ARBA" id="ARBA00023242"/>
    </source>
</evidence>
<dbReference type="Pfam" id="PF00271">
    <property type="entry name" value="Helicase_C"/>
    <property type="match status" value="1"/>
</dbReference>
<evidence type="ECO:0000259" key="15">
    <source>
        <dbReference type="PROSITE" id="PS51192"/>
    </source>
</evidence>
<dbReference type="AlphaFoldDB" id="A0A8H7F6R2"/>
<evidence type="ECO:0000256" key="3">
    <source>
        <dbReference type="ARBA" id="ARBA00005446"/>
    </source>
</evidence>
<feature type="domain" description="HRDC" evidence="14">
    <location>
        <begin position="853"/>
        <end position="938"/>
    </location>
</feature>
<dbReference type="PROSITE" id="PS50967">
    <property type="entry name" value="HRDC"/>
    <property type="match status" value="1"/>
</dbReference>
<evidence type="ECO:0000256" key="8">
    <source>
        <dbReference type="ARBA" id="ARBA00023125"/>
    </source>
</evidence>
<dbReference type="SUPFAM" id="SSF52540">
    <property type="entry name" value="P-loop containing nucleoside triphosphate hydrolases"/>
    <property type="match status" value="1"/>
</dbReference>
<dbReference type="InterPro" id="IPR002121">
    <property type="entry name" value="HRDC_dom"/>
</dbReference>
<evidence type="ECO:0000256" key="2">
    <source>
        <dbReference type="ARBA" id="ARBA00004123"/>
    </source>
</evidence>
<comment type="cofactor">
    <cofactor evidence="1">
        <name>Zn(2+)</name>
        <dbReference type="ChEBI" id="CHEBI:29105"/>
    </cofactor>
</comment>
<keyword evidence="4 12" id="KW-0547">Nucleotide-binding</keyword>
<feature type="compositionally biased region" description="Polar residues" evidence="13">
    <location>
        <begin position="87"/>
        <end position="100"/>
    </location>
</feature>
<gene>
    <name evidence="17" type="ORF">Agabi119p4_3267</name>
</gene>
<dbReference type="PROSITE" id="PS51194">
    <property type="entry name" value="HELICASE_CTER"/>
    <property type="match status" value="1"/>
</dbReference>
<dbReference type="GO" id="GO:0005524">
    <property type="term" value="F:ATP binding"/>
    <property type="evidence" value="ECO:0007669"/>
    <property type="project" value="UniProtKB-KW"/>
</dbReference>
<keyword evidence="8" id="KW-0238">DNA-binding</keyword>
<dbReference type="GO" id="GO:0000729">
    <property type="term" value="P:DNA double-strand break processing"/>
    <property type="evidence" value="ECO:0007669"/>
    <property type="project" value="UniProtKB-ARBA"/>
</dbReference>
<name>A0A8H7F6R2_AGABI</name>
<dbReference type="GO" id="GO:0031573">
    <property type="term" value="P:mitotic intra-S DNA damage checkpoint signaling"/>
    <property type="evidence" value="ECO:0007669"/>
    <property type="project" value="UniProtKB-ARBA"/>
</dbReference>
<evidence type="ECO:0000256" key="13">
    <source>
        <dbReference type="SAM" id="MobiDB-lite"/>
    </source>
</evidence>
<dbReference type="InterPro" id="IPR011545">
    <property type="entry name" value="DEAD/DEAH_box_helicase_dom"/>
</dbReference>
<reference evidence="17 18" key="1">
    <citation type="journal article" name="Sci. Rep.">
        <title>Telomere-to-telomere assembled and centromere annotated genomes of the two main subspecies of the button mushroom Agaricus bisporus reveal especially polymorphic chromosome ends.</title>
        <authorList>
            <person name="Sonnenberg A.S.M."/>
            <person name="Sedaghat-Telgerd N."/>
            <person name="Lavrijssen B."/>
            <person name="Ohm R.A."/>
            <person name="Hendrickx P.M."/>
            <person name="Scholtmeijer K."/>
            <person name="Baars J.J.P."/>
            <person name="van Peer A."/>
        </authorList>
    </citation>
    <scope>NUCLEOTIDE SEQUENCE [LARGE SCALE GENOMIC DNA]</scope>
    <source>
        <strain evidence="17 18">H119_p4</strain>
    </source>
</reference>
<protein>
    <recommendedName>
        <fullName evidence="12">ATP-dependent DNA helicase</fullName>
        <ecNumber evidence="12">5.6.2.4</ecNumber>
    </recommendedName>
</protein>
<dbReference type="SUPFAM" id="SSF47819">
    <property type="entry name" value="HRDC-like"/>
    <property type="match status" value="1"/>
</dbReference>
<dbReference type="PANTHER" id="PTHR13710">
    <property type="entry name" value="DNA HELICASE RECQ FAMILY MEMBER"/>
    <property type="match status" value="1"/>
</dbReference>
<organism evidence="17 18">
    <name type="scientific">Agaricus bisporus var. burnettii</name>
    <dbReference type="NCBI Taxonomy" id="192524"/>
    <lineage>
        <taxon>Eukaryota</taxon>
        <taxon>Fungi</taxon>
        <taxon>Dikarya</taxon>
        <taxon>Basidiomycota</taxon>
        <taxon>Agaricomycotina</taxon>
        <taxon>Agaricomycetes</taxon>
        <taxon>Agaricomycetidae</taxon>
        <taxon>Agaricales</taxon>
        <taxon>Agaricineae</taxon>
        <taxon>Agaricaceae</taxon>
        <taxon>Agaricus</taxon>
    </lineage>
</organism>
<dbReference type="GO" id="GO:0043138">
    <property type="term" value="F:3'-5' DNA helicase activity"/>
    <property type="evidence" value="ECO:0007669"/>
    <property type="project" value="UniProtKB-EC"/>
</dbReference>
<dbReference type="InterPro" id="IPR001650">
    <property type="entry name" value="Helicase_C-like"/>
</dbReference>
<evidence type="ECO:0000313" key="17">
    <source>
        <dbReference type="EMBL" id="KAF7778922.1"/>
    </source>
</evidence>
<feature type="region of interest" description="Disordered" evidence="13">
    <location>
        <begin position="16"/>
        <end position="123"/>
    </location>
</feature>
<proteinExistence type="inferred from homology"/>
<dbReference type="EC" id="5.6.2.4" evidence="12"/>
<dbReference type="GO" id="GO:0000724">
    <property type="term" value="P:double-strand break repair via homologous recombination"/>
    <property type="evidence" value="ECO:0007669"/>
    <property type="project" value="UniProtKB-ARBA"/>
</dbReference>
<dbReference type="GO" id="GO:0006260">
    <property type="term" value="P:DNA replication"/>
    <property type="evidence" value="ECO:0007669"/>
    <property type="project" value="InterPro"/>
</dbReference>
<evidence type="ECO:0000259" key="16">
    <source>
        <dbReference type="PROSITE" id="PS51194"/>
    </source>
</evidence>
<dbReference type="InterPro" id="IPR018982">
    <property type="entry name" value="RQC_domain"/>
</dbReference>
<feature type="region of interest" description="Disordered" evidence="13">
    <location>
        <begin position="807"/>
        <end position="846"/>
    </location>
</feature>
<evidence type="ECO:0000256" key="9">
    <source>
        <dbReference type="ARBA" id="ARBA00023235"/>
    </source>
</evidence>
<dbReference type="SMART" id="SM00956">
    <property type="entry name" value="RQC"/>
    <property type="match status" value="1"/>
</dbReference>
<feature type="compositionally biased region" description="Polar residues" evidence="13">
    <location>
        <begin position="61"/>
        <end position="72"/>
    </location>
</feature>
<dbReference type="CDD" id="cd17920">
    <property type="entry name" value="DEXHc_RecQ"/>
    <property type="match status" value="1"/>
</dbReference>
<dbReference type="GO" id="GO:0003677">
    <property type="term" value="F:DNA binding"/>
    <property type="evidence" value="ECO:0007669"/>
    <property type="project" value="UniProtKB-KW"/>
</dbReference>
<keyword evidence="7 12" id="KW-0067">ATP-binding</keyword>
<dbReference type="Proteomes" id="UP000629468">
    <property type="component" value="Unassembled WGS sequence"/>
</dbReference>
<comment type="catalytic activity">
    <reaction evidence="12">
        <text>ATP + H2O = ADP + phosphate + H(+)</text>
        <dbReference type="Rhea" id="RHEA:13065"/>
        <dbReference type="ChEBI" id="CHEBI:15377"/>
        <dbReference type="ChEBI" id="CHEBI:15378"/>
        <dbReference type="ChEBI" id="CHEBI:30616"/>
        <dbReference type="ChEBI" id="CHEBI:43474"/>
        <dbReference type="ChEBI" id="CHEBI:456216"/>
    </reaction>
</comment>
<evidence type="ECO:0000259" key="14">
    <source>
        <dbReference type="PROSITE" id="PS50967"/>
    </source>
</evidence>
<dbReference type="GO" id="GO:0016787">
    <property type="term" value="F:hydrolase activity"/>
    <property type="evidence" value="ECO:0007669"/>
    <property type="project" value="UniProtKB-KW"/>
</dbReference>
<dbReference type="InterPro" id="IPR036388">
    <property type="entry name" value="WH-like_DNA-bd_sf"/>
</dbReference>
<dbReference type="GO" id="GO:0031422">
    <property type="term" value="C:RecQ family helicase-topoisomerase III complex"/>
    <property type="evidence" value="ECO:0007669"/>
    <property type="project" value="UniProtKB-ARBA"/>
</dbReference>
<dbReference type="InterPro" id="IPR004589">
    <property type="entry name" value="DNA_helicase_ATP-dep_RecQ"/>
</dbReference>
<dbReference type="GO" id="GO:0005634">
    <property type="term" value="C:nucleus"/>
    <property type="evidence" value="ECO:0007669"/>
    <property type="project" value="UniProtKB-SubCell"/>
</dbReference>
<evidence type="ECO:0000256" key="6">
    <source>
        <dbReference type="ARBA" id="ARBA00022806"/>
    </source>
</evidence>
<dbReference type="Pfam" id="PF16124">
    <property type="entry name" value="RecQ_Zn_bind"/>
    <property type="match status" value="1"/>
</dbReference>
<dbReference type="Pfam" id="PF09382">
    <property type="entry name" value="RQC"/>
    <property type="match status" value="1"/>
</dbReference>
<dbReference type="GO" id="GO:0005737">
    <property type="term" value="C:cytoplasm"/>
    <property type="evidence" value="ECO:0007669"/>
    <property type="project" value="TreeGrafter"/>
</dbReference>
<dbReference type="PANTHER" id="PTHR13710:SF153">
    <property type="entry name" value="RECQ-LIKE DNA HELICASE BLM"/>
    <property type="match status" value="1"/>
</dbReference>
<evidence type="ECO:0000256" key="4">
    <source>
        <dbReference type="ARBA" id="ARBA00022741"/>
    </source>
</evidence>
<dbReference type="InterPro" id="IPR027417">
    <property type="entry name" value="P-loop_NTPase"/>
</dbReference>
<comment type="subcellular location">
    <subcellularLocation>
        <location evidence="2 12">Nucleus</location>
    </subcellularLocation>
</comment>
<comment type="similarity">
    <text evidence="3 12">Belongs to the helicase family. RecQ subfamily.</text>
</comment>
<evidence type="ECO:0000256" key="12">
    <source>
        <dbReference type="RuleBase" id="RU364117"/>
    </source>
</evidence>
<evidence type="ECO:0000256" key="7">
    <source>
        <dbReference type="ARBA" id="ARBA00022840"/>
    </source>
</evidence>
<dbReference type="PROSITE" id="PS51192">
    <property type="entry name" value="HELICASE_ATP_BIND_1"/>
    <property type="match status" value="1"/>
</dbReference>
<accession>A0A8H7F6R2</accession>
<dbReference type="Pfam" id="PF00270">
    <property type="entry name" value="DEAD"/>
    <property type="match status" value="1"/>
</dbReference>
<dbReference type="NCBIfam" id="TIGR00614">
    <property type="entry name" value="recQ_fam"/>
    <property type="match status" value="1"/>
</dbReference>
<dbReference type="CDD" id="cd18794">
    <property type="entry name" value="SF2_C_RecQ"/>
    <property type="match status" value="1"/>
</dbReference>
<sequence length="958" mass="108178">MDSASLPKNNLADVLKRKKSGAIFSVQTYTPLPRPSSHKSKFKPASLTPNPLPAPRPTKPLTRTTNNNNSRPHAQDDANLSPKSPLKRTSSNPTVISDPSPQALKRSRNTEKENTLVATQKQASSPGFIARLAGKATALDTPEAPDKSTRPEWMGSHSDLMQLSSEGLQNFRTHHHELLTHVMQQLLDSTGPNEVDTRTLQPLRKTLEERIRAIKWVEAQRQSRHQTSDPPNIKLRNDVHMPDNDDEQLWTAFEDTPAHPLINHYDHIDEPSDEIRKQLKDVFGLSEFRANQLEAINATMEGKDVFLLMPTGGGKSLCFQLPAVCSNIKTQGVTVVVSPLTALMEDQVSALTSRGISAFYWSADSPQHEVNAKLWSGDRKPALLYLTPEKIKASPACRNLLLKLYNQGQLARFAIDEAHCISTWGQDFRSAYQGLGQLREDYPKVPIIALTATANQCTREDIVTQLKLRDHAFFTQSFNRPNLKYFIKAKKKKNMLPEIVEFIKKEHPNHTGVIYCLARKSCQLLAEQLQKEGVAANFFHAGLSKEEKNRLLESWKADKFHVMVATIAFGMGIDKADVRFVIHHDLPKSLSGYYQETGRAGRDGKLADCVLYYWFPDFKKICWMIDQDKEREEALTPEAKKRQKDAAREVVKYCTNISECRRVQVLRHFGQEFNQHNCKAGCDNCLDNRPPITEDVTVVATNAIDAVRSLSNKGQQITQRQLTEVLRGANSNMIQDHGFSTIEGYGTCKHISRELVDIALDRLILLEILAISLQKQKTTFSAEYLEIGSAARNFKAKGQCLQVNWRPPPVKSINKPATVEKQKGKRRGRNSRSNDDDPIEAFPDEVGPSNISVDVMGELYTRLDGLRQLISTRERLPNKVTVMSDALLESLCYSCPKDFFEFQRIIGNAPNEYSPSFDKYRDEILQVCIQHQLSTTRKMPLDIKDVHDRFVYDTTSTS</sequence>
<dbReference type="InterPro" id="IPR032284">
    <property type="entry name" value="RecQ_Zn-bd"/>
</dbReference>
<evidence type="ECO:0000313" key="18">
    <source>
        <dbReference type="Proteomes" id="UP000629468"/>
    </source>
</evidence>
<dbReference type="InterPro" id="IPR010997">
    <property type="entry name" value="HRDC-like_sf"/>
</dbReference>
<dbReference type="FunFam" id="3.40.50.300:FF:000340">
    <property type="entry name" value="Bloom syndrome, RecQ helicase"/>
    <property type="match status" value="1"/>
</dbReference>
<dbReference type="InterPro" id="IPR036390">
    <property type="entry name" value="WH_DNA-bd_sf"/>
</dbReference>
<comment type="catalytic activity">
    <reaction evidence="11 12">
        <text>Couples ATP hydrolysis with the unwinding of duplex DNA by translocating in the 3'-5' direction.</text>
        <dbReference type="EC" id="5.6.2.4"/>
    </reaction>
</comment>
<evidence type="ECO:0000256" key="11">
    <source>
        <dbReference type="ARBA" id="ARBA00034617"/>
    </source>
</evidence>
<keyword evidence="9" id="KW-0413">Isomerase</keyword>
<evidence type="ECO:0000256" key="5">
    <source>
        <dbReference type="ARBA" id="ARBA00022801"/>
    </source>
</evidence>
<keyword evidence="6 12" id="KW-0347">Helicase</keyword>
<dbReference type="Gene3D" id="3.40.50.300">
    <property type="entry name" value="P-loop containing nucleotide triphosphate hydrolases"/>
    <property type="match status" value="2"/>
</dbReference>
<dbReference type="GO" id="GO:0009378">
    <property type="term" value="F:four-way junction helicase activity"/>
    <property type="evidence" value="ECO:0007669"/>
    <property type="project" value="TreeGrafter"/>
</dbReference>
<feature type="domain" description="Helicase ATP-binding" evidence="15">
    <location>
        <begin position="296"/>
        <end position="472"/>
    </location>
</feature>